<keyword evidence="11" id="KW-0862">Zinc</keyword>
<dbReference type="SMART" id="SM00184">
    <property type="entry name" value="RING"/>
    <property type="match status" value="1"/>
</dbReference>
<dbReference type="GO" id="GO:0008270">
    <property type="term" value="F:zinc ion binding"/>
    <property type="evidence" value="ECO:0007669"/>
    <property type="project" value="UniProtKB-KW"/>
</dbReference>
<gene>
    <name evidence="18" type="ORF">SHERM_11637</name>
</gene>
<evidence type="ECO:0000256" key="3">
    <source>
        <dbReference type="ARBA" id="ARBA00004906"/>
    </source>
</evidence>
<dbReference type="SUPFAM" id="SSF57850">
    <property type="entry name" value="RING/U-box"/>
    <property type="match status" value="1"/>
</dbReference>
<dbReference type="OrthoDB" id="8062037at2759"/>
<dbReference type="InterPro" id="IPR001841">
    <property type="entry name" value="Znf_RING"/>
</dbReference>
<comment type="pathway">
    <text evidence="3">Protein modification; protein ubiquitination.</text>
</comment>
<keyword evidence="12" id="KW-1133">Transmembrane helix</keyword>
<accession>A0A9N7MPL0</accession>
<dbReference type="EMBL" id="CACSLK010004199">
    <property type="protein sequence ID" value="CAA0809726.1"/>
    <property type="molecule type" value="Genomic_DNA"/>
</dbReference>
<keyword evidence="6" id="KW-0812">Transmembrane</keyword>
<dbReference type="CDD" id="cd16461">
    <property type="entry name" value="RING-H2_EL5-like"/>
    <property type="match status" value="1"/>
</dbReference>
<keyword evidence="10" id="KW-0833">Ubl conjugation pathway</keyword>
<keyword evidence="5" id="KW-0808">Transferase</keyword>
<dbReference type="EC" id="2.3.2.27" evidence="4"/>
<evidence type="ECO:0000256" key="2">
    <source>
        <dbReference type="ARBA" id="ARBA00004167"/>
    </source>
</evidence>
<dbReference type="Pfam" id="PF13639">
    <property type="entry name" value="zf-RING_2"/>
    <property type="match status" value="1"/>
</dbReference>
<dbReference type="PROSITE" id="PS50089">
    <property type="entry name" value="ZF_RING_2"/>
    <property type="match status" value="1"/>
</dbReference>
<comment type="similarity">
    <text evidence="14">Belongs to the RING-type zinc finger family. ATL subfamily.</text>
</comment>
<evidence type="ECO:0000256" key="16">
    <source>
        <dbReference type="SAM" id="MobiDB-lite"/>
    </source>
</evidence>
<dbReference type="FunFam" id="3.30.40.10:FF:000285">
    <property type="entry name" value="RING-H2 finger protein ATL43"/>
    <property type="match status" value="1"/>
</dbReference>
<dbReference type="Proteomes" id="UP001153555">
    <property type="component" value="Unassembled WGS sequence"/>
</dbReference>
<evidence type="ECO:0000256" key="11">
    <source>
        <dbReference type="ARBA" id="ARBA00022833"/>
    </source>
</evidence>
<evidence type="ECO:0000256" key="13">
    <source>
        <dbReference type="ARBA" id="ARBA00023136"/>
    </source>
</evidence>
<evidence type="ECO:0000256" key="6">
    <source>
        <dbReference type="ARBA" id="ARBA00022692"/>
    </source>
</evidence>
<dbReference type="AlphaFoldDB" id="A0A9N7MPL0"/>
<keyword evidence="8" id="KW-0732">Signal</keyword>
<evidence type="ECO:0000256" key="5">
    <source>
        <dbReference type="ARBA" id="ARBA00022679"/>
    </source>
</evidence>
<evidence type="ECO:0000313" key="18">
    <source>
        <dbReference type="EMBL" id="CAA0809726.1"/>
    </source>
</evidence>
<protein>
    <recommendedName>
        <fullName evidence="4">RING-type E3 ubiquitin transferase</fullName>
        <ecNumber evidence="4">2.3.2.27</ecNumber>
    </recommendedName>
</protein>
<dbReference type="PANTHER" id="PTHR46539">
    <property type="entry name" value="E3 UBIQUITIN-PROTEIN LIGASE ATL42"/>
    <property type="match status" value="1"/>
</dbReference>
<keyword evidence="13" id="KW-0472">Membrane</keyword>
<evidence type="ECO:0000256" key="7">
    <source>
        <dbReference type="ARBA" id="ARBA00022723"/>
    </source>
</evidence>
<comment type="subcellular location">
    <subcellularLocation>
        <location evidence="2">Membrane</location>
        <topology evidence="2">Single-pass membrane protein</topology>
    </subcellularLocation>
</comment>
<feature type="compositionally biased region" description="Polar residues" evidence="16">
    <location>
        <begin position="108"/>
        <end position="129"/>
    </location>
</feature>
<evidence type="ECO:0000256" key="9">
    <source>
        <dbReference type="ARBA" id="ARBA00022771"/>
    </source>
</evidence>
<evidence type="ECO:0000256" key="10">
    <source>
        <dbReference type="ARBA" id="ARBA00022786"/>
    </source>
</evidence>
<evidence type="ECO:0000256" key="8">
    <source>
        <dbReference type="ARBA" id="ARBA00022729"/>
    </source>
</evidence>
<reference evidence="18" key="1">
    <citation type="submission" date="2019-12" db="EMBL/GenBank/DDBJ databases">
        <authorList>
            <person name="Scholes J."/>
        </authorList>
    </citation>
    <scope>NUCLEOTIDE SEQUENCE</scope>
</reference>
<evidence type="ECO:0000256" key="4">
    <source>
        <dbReference type="ARBA" id="ARBA00012483"/>
    </source>
</evidence>
<name>A0A9N7MPL0_STRHE</name>
<dbReference type="PANTHER" id="PTHR46539:SF2">
    <property type="entry name" value="RING-H2 FINGER PROTEIN ATL43"/>
    <property type="match status" value="1"/>
</dbReference>
<proteinExistence type="inferred from homology"/>
<feature type="domain" description="RING-type" evidence="17">
    <location>
        <begin position="43"/>
        <end position="85"/>
    </location>
</feature>
<keyword evidence="19" id="KW-1185">Reference proteome</keyword>
<sequence>MDDSSPPPPSGKNSGGADRLTIQSLPIFRFSSLKGHKKDGLECAVCLNRFDPDEYLRLLPKCSHAFHLECVDTWLEAHPTCPLCRCRVGPEDALYSCQQQLYNANARPSSSSTARYSGPVEQQQYSARLSSGRHDSTAQYSCPIDCSTRLSSSGNRHSDGSLEIIVENQHSGRASLDGRRRDTGLLMLSPVVVRGEKRRVEHRIIISGGEEEEEGRCRRWSDVEAGELLYLRSEMIIGGRSVSEIMGLNRREERGGRRKEREGVVKRWLAWISLAQPSTTTVGSSTACASAS</sequence>
<dbReference type="Gene3D" id="3.30.40.10">
    <property type="entry name" value="Zinc/RING finger domain, C3HC4 (zinc finger)"/>
    <property type="match status" value="1"/>
</dbReference>
<dbReference type="GO" id="GO:0061630">
    <property type="term" value="F:ubiquitin protein ligase activity"/>
    <property type="evidence" value="ECO:0007669"/>
    <property type="project" value="UniProtKB-EC"/>
</dbReference>
<keyword evidence="9 15" id="KW-0863">Zinc-finger</keyword>
<evidence type="ECO:0000313" key="19">
    <source>
        <dbReference type="Proteomes" id="UP001153555"/>
    </source>
</evidence>
<evidence type="ECO:0000259" key="17">
    <source>
        <dbReference type="PROSITE" id="PS50089"/>
    </source>
</evidence>
<organism evidence="18 19">
    <name type="scientific">Striga hermonthica</name>
    <name type="common">Purple witchweed</name>
    <name type="synonym">Buchnera hermonthica</name>
    <dbReference type="NCBI Taxonomy" id="68872"/>
    <lineage>
        <taxon>Eukaryota</taxon>
        <taxon>Viridiplantae</taxon>
        <taxon>Streptophyta</taxon>
        <taxon>Embryophyta</taxon>
        <taxon>Tracheophyta</taxon>
        <taxon>Spermatophyta</taxon>
        <taxon>Magnoliopsida</taxon>
        <taxon>eudicotyledons</taxon>
        <taxon>Gunneridae</taxon>
        <taxon>Pentapetalae</taxon>
        <taxon>asterids</taxon>
        <taxon>lamiids</taxon>
        <taxon>Lamiales</taxon>
        <taxon>Orobanchaceae</taxon>
        <taxon>Buchnereae</taxon>
        <taxon>Striga</taxon>
    </lineage>
</organism>
<evidence type="ECO:0000256" key="1">
    <source>
        <dbReference type="ARBA" id="ARBA00000900"/>
    </source>
</evidence>
<evidence type="ECO:0000256" key="15">
    <source>
        <dbReference type="PROSITE-ProRule" id="PRU00175"/>
    </source>
</evidence>
<evidence type="ECO:0000256" key="12">
    <source>
        <dbReference type="ARBA" id="ARBA00022989"/>
    </source>
</evidence>
<feature type="region of interest" description="Disordered" evidence="16">
    <location>
        <begin position="108"/>
        <end position="138"/>
    </location>
</feature>
<dbReference type="InterPro" id="IPR013083">
    <property type="entry name" value="Znf_RING/FYVE/PHD"/>
</dbReference>
<comment type="caution">
    <text evidence="18">The sequence shown here is derived from an EMBL/GenBank/DDBJ whole genome shotgun (WGS) entry which is preliminary data.</text>
</comment>
<keyword evidence="7" id="KW-0479">Metal-binding</keyword>
<comment type="catalytic activity">
    <reaction evidence="1">
        <text>S-ubiquitinyl-[E2 ubiquitin-conjugating enzyme]-L-cysteine + [acceptor protein]-L-lysine = [E2 ubiquitin-conjugating enzyme]-L-cysteine + N(6)-ubiquitinyl-[acceptor protein]-L-lysine.</text>
        <dbReference type="EC" id="2.3.2.27"/>
    </reaction>
</comment>
<evidence type="ECO:0000256" key="14">
    <source>
        <dbReference type="ARBA" id="ARBA00024209"/>
    </source>
</evidence>
<dbReference type="GO" id="GO:0016020">
    <property type="term" value="C:membrane"/>
    <property type="evidence" value="ECO:0007669"/>
    <property type="project" value="UniProtKB-SubCell"/>
</dbReference>